<dbReference type="Pfam" id="PF00995">
    <property type="entry name" value="Sec1"/>
    <property type="match status" value="1"/>
</dbReference>
<dbReference type="Pfam" id="PF25273">
    <property type="entry name" value="DUF7869"/>
    <property type="match status" value="1"/>
</dbReference>
<dbReference type="PANTHER" id="PTHR34415">
    <property type="entry name" value="INTEGRASE CATALYTIC DOMAIN-CONTAINING PROTEIN"/>
    <property type="match status" value="1"/>
</dbReference>
<evidence type="ECO:0000313" key="4">
    <source>
        <dbReference type="EMBL" id="KAK2189511.1"/>
    </source>
</evidence>
<protein>
    <recommendedName>
        <fullName evidence="3">DUF7869 domain-containing protein</fullName>
    </recommendedName>
</protein>
<dbReference type="InterPro" id="IPR043154">
    <property type="entry name" value="Sec-1-like_dom1"/>
</dbReference>
<evidence type="ECO:0000256" key="1">
    <source>
        <dbReference type="ARBA" id="ARBA00009884"/>
    </source>
</evidence>
<name>A0AAD9P7B6_RIDPI</name>
<feature type="region of interest" description="Disordered" evidence="2">
    <location>
        <begin position="405"/>
        <end position="445"/>
    </location>
</feature>
<feature type="compositionally biased region" description="Basic and acidic residues" evidence="2">
    <location>
        <begin position="436"/>
        <end position="445"/>
    </location>
</feature>
<reference evidence="4" key="1">
    <citation type="journal article" date="2023" name="Mol. Biol. Evol.">
        <title>Third-Generation Sequencing Reveals the Adaptive Role of the Epigenome in Three Deep-Sea Polychaetes.</title>
        <authorList>
            <person name="Perez M."/>
            <person name="Aroh O."/>
            <person name="Sun Y."/>
            <person name="Lan Y."/>
            <person name="Juniper S.K."/>
            <person name="Young C.R."/>
            <person name="Angers B."/>
            <person name="Qian P.Y."/>
        </authorList>
    </citation>
    <scope>NUCLEOTIDE SEQUENCE</scope>
    <source>
        <strain evidence="4">R07B-5</strain>
    </source>
</reference>
<dbReference type="GO" id="GO:0016192">
    <property type="term" value="P:vesicle-mediated transport"/>
    <property type="evidence" value="ECO:0007669"/>
    <property type="project" value="InterPro"/>
</dbReference>
<gene>
    <name evidence="4" type="ORF">NP493_104g04010</name>
</gene>
<dbReference type="EMBL" id="JAODUO010000104">
    <property type="protein sequence ID" value="KAK2189511.1"/>
    <property type="molecule type" value="Genomic_DNA"/>
</dbReference>
<keyword evidence="5" id="KW-1185">Reference proteome</keyword>
<feature type="domain" description="DUF7869" evidence="3">
    <location>
        <begin position="791"/>
        <end position="942"/>
    </location>
</feature>
<feature type="region of interest" description="Disordered" evidence="2">
    <location>
        <begin position="381"/>
        <end position="400"/>
    </location>
</feature>
<dbReference type="Gene3D" id="3.40.50.2060">
    <property type="match status" value="1"/>
</dbReference>
<dbReference type="Gene3D" id="3.40.50.1910">
    <property type="match status" value="1"/>
</dbReference>
<dbReference type="PANTHER" id="PTHR34415:SF1">
    <property type="entry name" value="INTEGRASE CATALYTIC DOMAIN-CONTAINING PROTEIN"/>
    <property type="match status" value="1"/>
</dbReference>
<sequence>MDRETTSIVSMVYAQSEILQKEVYLFERVDSRSRETMKHLKCICFVRPTQENIHLLCQELKEPNNVISKQDLKFLAEADEQEVVREIQEFYGDYIAISPHIFSMNIVGCCQGKSWQTLALKRTVYGLTSLLLSLKKCPMIRYQNSSEMAKRLADNVRQVISREAALFDFRKTDVPPVLLILDRRDDPVTPLLNQWTYQGMVHELLGINNNRINLSKVPGIPKDLEEVVLSIEHDEFYAKNIYLNFGEIGSNIKDLMEEFQKKSKSQSKIESIADMKAFIETYPTFKKMSGTVSKHIAVVGELSRLVGSRGLMSVSECEQELVCQSDHSQSLQKIRGLIGNEQTADIDAVRLVMLYALRYEKHPNNDVMALTQALRRRGIPDKLTKDDDRESSDDEDIDSVVDIESVVDNGAGDNTDSSDDDAATADRPGMFLADEIMPRDRGDAPEKKFTPKCKCKLHNGQPCHTRYAPGELADIRLQYLTMTHDELDIAVLAKLSCGMHLSSMTTKTRRGQQQERQAQRTDFYLHGFRICRDLFKQIHTISQDKLTALIAHYKVAGCEARVHRSKHKRPANALKFEDTCAVIDFIVNYAEANAIILPGRTPGHWKTDVKLLPTNCSKKKVYQHYCDASDAAGTRKVAVQTFRRLWQQLLPFVVTMRPATDLCWYCQKVVTKLTRSANLPDAEKTAAVREYEEHLHRATTERAHYTDVCKSVKESMPPGLSLGPHAACSFAGKCHYGFDFAQQVHFPSNPLQPGPIYFKCPRKCGLFGVACEAFPKQVNFMLDESVNTGKGANCVVSLLHFFFEKYGLGEHDVHLHADNCCGQNKNTCMMQYLMWRVLTGRHKKITLSFLLNGHTKFSYDWCFGLVKRLYRKTKVDCLDDIAAVVTESSTVNIPQLCGTENGEVIVPTFDWTSFLGIYFRKVSTIKRFHHFHFVEGSTTMRVQEFVDSTFAEQPLLRQSLPHKEAMPQVIKPKGLDAKRQWYLYNEIRPFTAERCQEITTPLPTAAKPKRKIEAVSSDSDDTNDPPPPPRRRPARGRRTARSEQ</sequence>
<comment type="similarity">
    <text evidence="1">Belongs to the STXBP/unc-18/SEC1 family.</text>
</comment>
<feature type="compositionally biased region" description="Low complexity" evidence="2">
    <location>
        <begin position="405"/>
        <end position="415"/>
    </location>
</feature>
<dbReference type="Proteomes" id="UP001209878">
    <property type="component" value="Unassembled WGS sequence"/>
</dbReference>
<evidence type="ECO:0000313" key="5">
    <source>
        <dbReference type="Proteomes" id="UP001209878"/>
    </source>
</evidence>
<feature type="region of interest" description="Disordered" evidence="2">
    <location>
        <begin position="1000"/>
        <end position="1044"/>
    </location>
</feature>
<dbReference type="InterPro" id="IPR057191">
    <property type="entry name" value="DUF7869"/>
</dbReference>
<comment type="caution">
    <text evidence="4">The sequence shown here is derived from an EMBL/GenBank/DDBJ whole genome shotgun (WGS) entry which is preliminary data.</text>
</comment>
<dbReference type="InterPro" id="IPR001619">
    <property type="entry name" value="Sec1-like"/>
</dbReference>
<feature type="compositionally biased region" description="Basic residues" evidence="2">
    <location>
        <begin position="1029"/>
        <end position="1044"/>
    </location>
</feature>
<dbReference type="AlphaFoldDB" id="A0AAD9P7B6"/>
<evidence type="ECO:0000259" key="3">
    <source>
        <dbReference type="Pfam" id="PF25273"/>
    </source>
</evidence>
<feature type="compositionally biased region" description="Acidic residues" evidence="2">
    <location>
        <begin position="389"/>
        <end position="400"/>
    </location>
</feature>
<dbReference type="SUPFAM" id="SSF56815">
    <property type="entry name" value="Sec1/munc18-like (SM) proteins"/>
    <property type="match status" value="1"/>
</dbReference>
<dbReference type="InterPro" id="IPR027482">
    <property type="entry name" value="Sec1-like_dom2"/>
</dbReference>
<proteinExistence type="inferred from homology"/>
<dbReference type="InterPro" id="IPR036045">
    <property type="entry name" value="Sec1-like_sf"/>
</dbReference>
<organism evidence="4 5">
    <name type="scientific">Ridgeia piscesae</name>
    <name type="common">Tubeworm</name>
    <dbReference type="NCBI Taxonomy" id="27915"/>
    <lineage>
        <taxon>Eukaryota</taxon>
        <taxon>Metazoa</taxon>
        <taxon>Spiralia</taxon>
        <taxon>Lophotrochozoa</taxon>
        <taxon>Annelida</taxon>
        <taxon>Polychaeta</taxon>
        <taxon>Sedentaria</taxon>
        <taxon>Canalipalpata</taxon>
        <taxon>Sabellida</taxon>
        <taxon>Siboglinidae</taxon>
        <taxon>Ridgeia</taxon>
    </lineage>
</organism>
<evidence type="ECO:0000256" key="2">
    <source>
        <dbReference type="SAM" id="MobiDB-lite"/>
    </source>
</evidence>
<accession>A0AAD9P7B6</accession>